<accession>A0A5J6N7W2</accession>
<proteinExistence type="predicted"/>
<protein>
    <submittedName>
        <fullName evidence="2">Uncharacterized protein</fullName>
    </submittedName>
</protein>
<organism evidence="2 3">
    <name type="scientific">Hypericibacter adhaerens</name>
    <dbReference type="NCBI Taxonomy" id="2602016"/>
    <lineage>
        <taxon>Bacteria</taxon>
        <taxon>Pseudomonadati</taxon>
        <taxon>Pseudomonadota</taxon>
        <taxon>Alphaproteobacteria</taxon>
        <taxon>Rhodospirillales</taxon>
        <taxon>Dongiaceae</taxon>
        <taxon>Hypericibacter</taxon>
    </lineage>
</organism>
<gene>
    <name evidence="2" type="ORF">FRZ61_49470</name>
</gene>
<evidence type="ECO:0000256" key="1">
    <source>
        <dbReference type="SAM" id="SignalP"/>
    </source>
</evidence>
<dbReference type="OrthoDB" id="9906266at2"/>
<dbReference type="EMBL" id="CP042582">
    <property type="protein sequence ID" value="QEX25003.1"/>
    <property type="molecule type" value="Genomic_DNA"/>
</dbReference>
<feature type="signal peptide" evidence="1">
    <location>
        <begin position="1"/>
        <end position="22"/>
    </location>
</feature>
<evidence type="ECO:0000313" key="2">
    <source>
        <dbReference type="EMBL" id="QEX25003.1"/>
    </source>
</evidence>
<dbReference type="KEGG" id="hadh:FRZ61_49470"/>
<evidence type="ECO:0000313" key="3">
    <source>
        <dbReference type="Proteomes" id="UP000325797"/>
    </source>
</evidence>
<feature type="chain" id="PRO_5023802630" evidence="1">
    <location>
        <begin position="23"/>
        <end position="161"/>
    </location>
</feature>
<dbReference type="AlphaFoldDB" id="A0A5J6N7W2"/>
<sequence>MSLPARKLAVAFAAFVSSLFSAAALASAGEPSSPFAAAGLAEEQPLSDREMTALRGGGFVADLSAALQAGMNGGGLVPQAIGAGNRSGAGDWLSALFGGLPAVNLVAAQLNDQPTVMRIGIGPQSLGCGNGLSCPAGMIVDLAASNSGAAGDLSLNIAVAP</sequence>
<keyword evidence="1" id="KW-0732">Signal</keyword>
<dbReference type="RefSeq" id="WP_151120299.1">
    <property type="nucleotide sequence ID" value="NZ_CP042582.1"/>
</dbReference>
<dbReference type="Proteomes" id="UP000325797">
    <property type="component" value="Chromosome"/>
</dbReference>
<reference evidence="2 3" key="1">
    <citation type="submission" date="2019-08" db="EMBL/GenBank/DDBJ databases">
        <title>Hyperibacter terrae gen. nov., sp. nov. and Hyperibacter viscosus sp. nov., two new members in the family Rhodospirillaceae isolated from the rhizosphere of Hypericum perforatum.</title>
        <authorList>
            <person name="Noviana Z."/>
        </authorList>
    </citation>
    <scope>NUCLEOTIDE SEQUENCE [LARGE SCALE GENOMIC DNA]</scope>
    <source>
        <strain evidence="2 3">R5959</strain>
    </source>
</reference>
<name>A0A5J6N7W2_9PROT</name>
<keyword evidence="3" id="KW-1185">Reference proteome</keyword>